<keyword evidence="2" id="KW-1185">Reference proteome</keyword>
<dbReference type="PANTHER" id="PTHR31393:SF2">
    <property type="entry name" value="CHROMOSOME 7 OPEN READING FRAME 31"/>
    <property type="match status" value="1"/>
</dbReference>
<reference evidence="1" key="1">
    <citation type="submission" date="2025-08" db="UniProtKB">
        <authorList>
            <consortium name="Ensembl"/>
        </authorList>
    </citation>
    <scope>IDENTIFICATION</scope>
</reference>
<evidence type="ECO:0000313" key="2">
    <source>
        <dbReference type="Proteomes" id="UP000694421"/>
    </source>
</evidence>
<organism evidence="1 2">
    <name type="scientific">Salvator merianae</name>
    <name type="common">Argentine black and white tegu</name>
    <name type="synonym">Tupinambis merianae</name>
    <dbReference type="NCBI Taxonomy" id="96440"/>
    <lineage>
        <taxon>Eukaryota</taxon>
        <taxon>Metazoa</taxon>
        <taxon>Chordata</taxon>
        <taxon>Craniata</taxon>
        <taxon>Vertebrata</taxon>
        <taxon>Euteleostomi</taxon>
        <taxon>Lepidosauria</taxon>
        <taxon>Squamata</taxon>
        <taxon>Bifurcata</taxon>
        <taxon>Unidentata</taxon>
        <taxon>Episquamata</taxon>
        <taxon>Laterata</taxon>
        <taxon>Teiioidea</taxon>
        <taxon>Teiidae</taxon>
        <taxon>Salvator</taxon>
    </lineage>
</organism>
<evidence type="ECO:0000313" key="1">
    <source>
        <dbReference type="Ensembl" id="ENSSMRP00000004003.1"/>
    </source>
</evidence>
<dbReference type="Ensembl" id="ENSSMRT00000004743.1">
    <property type="protein sequence ID" value="ENSSMRP00000004003.1"/>
    <property type="gene ID" value="ENSSMRG00000003337.1"/>
</dbReference>
<dbReference type="GeneTree" id="ENSGT00390000015236"/>
<dbReference type="PANTHER" id="PTHR31393">
    <property type="entry name" value="C5ORF31"/>
    <property type="match status" value="1"/>
</dbReference>
<accession>A0A8D0BE42</accession>
<protein>
    <submittedName>
        <fullName evidence="1">Uncharacterized protein</fullName>
    </submittedName>
</protein>
<reference evidence="1" key="2">
    <citation type="submission" date="2025-09" db="UniProtKB">
        <authorList>
            <consortium name="Ensembl"/>
        </authorList>
    </citation>
    <scope>IDENTIFICATION</scope>
</reference>
<name>A0A8D0BE42_SALMN</name>
<dbReference type="OMA" id="RIYEPPY"/>
<dbReference type="GO" id="GO:0005813">
    <property type="term" value="C:centrosome"/>
    <property type="evidence" value="ECO:0007669"/>
    <property type="project" value="TreeGrafter"/>
</dbReference>
<dbReference type="Proteomes" id="UP000694421">
    <property type="component" value="Unplaced"/>
</dbReference>
<dbReference type="InterPro" id="IPR027886">
    <property type="entry name" value="SPMIP4"/>
</dbReference>
<sequence length="341" mass="38979">GYEPKATMAPKSAVKPPELDISRRAANMLENVKKALWLSTYKRDYTGIGSMNPLLLDDYNAKVIGRATGELGHDVELRELFPSETSQVRPLEGRIARYLQGREYHFADPQQKHYAEMQRLALQCTDKPVAHAYSEGAPNAREVSLSTFPQCPIIESGVKKKTEHLPQNQNCPQAFYQEESDQCKVLPFRKITDTWKIEKLYQRQLAVPPEPEVILKPVDSIYYEDLKPSRFNNYIVWHHPVSLSKPASLDLTSKKHSDVPAVQFASNTKDVVTSSGFPEWIPNCGVPRPQTKLLDIQDSFRKCEAIKRLNDLTRGGIRDLRDHDREGRRHKFHGMHAFLFS</sequence>
<dbReference type="AlphaFoldDB" id="A0A8D0BE42"/>
<proteinExistence type="predicted"/>